<dbReference type="SUPFAM" id="SSF64076">
    <property type="entry name" value="MTH938-like"/>
    <property type="match status" value="1"/>
</dbReference>
<dbReference type="InterPro" id="IPR036748">
    <property type="entry name" value="MTH938-like_sf"/>
</dbReference>
<organism evidence="1 2">
    <name type="scientific">Blastochloris tepida</name>
    <dbReference type="NCBI Taxonomy" id="2233851"/>
    <lineage>
        <taxon>Bacteria</taxon>
        <taxon>Pseudomonadati</taxon>
        <taxon>Pseudomonadota</taxon>
        <taxon>Alphaproteobacteria</taxon>
        <taxon>Hyphomicrobiales</taxon>
        <taxon>Blastochloridaceae</taxon>
        <taxon>Blastochloris</taxon>
    </lineage>
</organism>
<sequence length="127" mass="13341">MAALDGTPHLPGRYAIESFGAGGFRFGDMSHRGSLLILPSGMWAWPVRAPADVNEAALERLFAESGEVDLFIFGSGAGLRPLPAALQARLRGLGMAVEAMATAHAAHTYNILLAESRRIAAGLIAVD</sequence>
<dbReference type="EMBL" id="AP018907">
    <property type="protein sequence ID" value="BBF92714.1"/>
    <property type="molecule type" value="Genomic_DNA"/>
</dbReference>
<name>A0A348FZI1_9HYPH</name>
<dbReference type="PANTHER" id="PTHR21192">
    <property type="entry name" value="NUCLEAR PROTEIN E3-3"/>
    <property type="match status" value="1"/>
</dbReference>
<dbReference type="KEGG" id="blag:BLTE_13990"/>
<proteinExistence type="predicted"/>
<dbReference type="Gene3D" id="3.40.1230.10">
    <property type="entry name" value="MTH938-like"/>
    <property type="match status" value="1"/>
</dbReference>
<keyword evidence="2" id="KW-1185">Reference proteome</keyword>
<dbReference type="InterPro" id="IPR007523">
    <property type="entry name" value="NDUFAF3/AAMDC"/>
</dbReference>
<dbReference type="AlphaFoldDB" id="A0A348FZI1"/>
<evidence type="ECO:0000313" key="2">
    <source>
        <dbReference type="Proteomes" id="UP000266934"/>
    </source>
</evidence>
<dbReference type="RefSeq" id="WP_126398796.1">
    <property type="nucleotide sequence ID" value="NZ_AP018907.1"/>
</dbReference>
<protein>
    <submittedName>
        <fullName evidence="1">Membrane protein</fullName>
    </submittedName>
</protein>
<dbReference type="OrthoDB" id="7351393at2"/>
<reference evidence="1 2" key="1">
    <citation type="submission" date="2018-08" db="EMBL/GenBank/DDBJ databases">
        <title>Complete genome sequencing of Blastochloris tepida GI.</title>
        <authorList>
            <person name="Tsukatani Y."/>
            <person name="Mori H."/>
        </authorList>
    </citation>
    <scope>NUCLEOTIDE SEQUENCE [LARGE SCALE GENOMIC DNA]</scope>
    <source>
        <strain evidence="1 2">GI</strain>
    </source>
</reference>
<dbReference type="CDD" id="cd00248">
    <property type="entry name" value="Mth938-like"/>
    <property type="match status" value="1"/>
</dbReference>
<accession>A0A348FZI1</accession>
<dbReference type="PANTHER" id="PTHR21192:SF2">
    <property type="entry name" value="NADH DEHYDROGENASE [UBIQUINONE] 1 ALPHA SUBCOMPLEX ASSEMBLY FACTOR 3"/>
    <property type="match status" value="1"/>
</dbReference>
<dbReference type="Pfam" id="PF04430">
    <property type="entry name" value="DUF498"/>
    <property type="match status" value="1"/>
</dbReference>
<gene>
    <name evidence="1" type="ORF">BLTE_13990</name>
</gene>
<evidence type="ECO:0000313" key="1">
    <source>
        <dbReference type="EMBL" id="BBF92714.1"/>
    </source>
</evidence>
<dbReference type="Proteomes" id="UP000266934">
    <property type="component" value="Chromosome"/>
</dbReference>